<dbReference type="EMBL" id="VTPV01000010">
    <property type="protein sequence ID" value="KAB1229647.1"/>
    <property type="molecule type" value="Genomic_DNA"/>
</dbReference>
<feature type="transmembrane region" description="Helical" evidence="4">
    <location>
        <begin position="118"/>
        <end position="135"/>
    </location>
</feature>
<dbReference type="SUPFAM" id="SSF46689">
    <property type="entry name" value="Homeodomain-like"/>
    <property type="match status" value="1"/>
</dbReference>
<keyword evidence="4" id="KW-0472">Membrane</keyword>
<dbReference type="Proteomes" id="UP000326384">
    <property type="component" value="Unassembled WGS sequence"/>
</dbReference>
<protein>
    <submittedName>
        <fullName evidence="6">Helix-turn-helix transcriptional regulator</fullName>
    </submittedName>
</protein>
<dbReference type="SMART" id="SM00342">
    <property type="entry name" value="HTH_ARAC"/>
    <property type="match status" value="1"/>
</dbReference>
<name>A0A5N4BMJ5_9FLAO</name>
<keyword evidence="7" id="KW-1185">Reference proteome</keyword>
<feature type="transmembrane region" description="Helical" evidence="4">
    <location>
        <begin position="21"/>
        <end position="38"/>
    </location>
</feature>
<feature type="transmembrane region" description="Helical" evidence="4">
    <location>
        <begin position="155"/>
        <end position="173"/>
    </location>
</feature>
<feature type="transmembrane region" description="Helical" evidence="4">
    <location>
        <begin position="44"/>
        <end position="63"/>
    </location>
</feature>
<evidence type="ECO:0000313" key="6">
    <source>
        <dbReference type="EMBL" id="KAB1229647.1"/>
    </source>
</evidence>
<feature type="transmembrane region" description="Helical" evidence="4">
    <location>
        <begin position="72"/>
        <end position="89"/>
    </location>
</feature>
<keyword evidence="3" id="KW-0804">Transcription</keyword>
<dbReference type="PROSITE" id="PS01124">
    <property type="entry name" value="HTH_ARAC_FAMILY_2"/>
    <property type="match status" value="1"/>
</dbReference>
<dbReference type="InterPro" id="IPR009057">
    <property type="entry name" value="Homeodomain-like_sf"/>
</dbReference>
<gene>
    <name evidence="6" type="ORF">F8D52_17260</name>
</gene>
<organism evidence="6 7">
    <name type="scientific">Chryseobacterium viscerum</name>
    <dbReference type="NCBI Taxonomy" id="1037377"/>
    <lineage>
        <taxon>Bacteria</taxon>
        <taxon>Pseudomonadati</taxon>
        <taxon>Bacteroidota</taxon>
        <taxon>Flavobacteriia</taxon>
        <taxon>Flavobacteriales</taxon>
        <taxon>Weeksellaceae</taxon>
        <taxon>Chryseobacterium group</taxon>
        <taxon>Chryseobacterium</taxon>
    </lineage>
</organism>
<evidence type="ECO:0000256" key="2">
    <source>
        <dbReference type="ARBA" id="ARBA00023125"/>
    </source>
</evidence>
<dbReference type="PANTHER" id="PTHR43280:SF2">
    <property type="entry name" value="HTH-TYPE TRANSCRIPTIONAL REGULATOR EXSA"/>
    <property type="match status" value="1"/>
</dbReference>
<evidence type="ECO:0000313" key="7">
    <source>
        <dbReference type="Proteomes" id="UP000326384"/>
    </source>
</evidence>
<evidence type="ECO:0000256" key="3">
    <source>
        <dbReference type="ARBA" id="ARBA00023163"/>
    </source>
</evidence>
<dbReference type="Pfam" id="PF12833">
    <property type="entry name" value="HTH_18"/>
    <property type="match status" value="1"/>
</dbReference>
<reference evidence="6 7" key="1">
    <citation type="journal article" date="2019" name="Stand. Genomic Sci.">
        <title>Draft Whole-Genome Sequence of a Novel Chryseobacterium viscerum Strain Isolated from Fresh Water at Dripping Springs, New Mexico.</title>
        <authorList>
            <person name="Kyndt J.A."/>
            <person name="Moore T.C."/>
        </authorList>
    </citation>
    <scope>NUCLEOTIDE SEQUENCE [LARGE SCALE GENOMIC DNA]</scope>
    <source>
        <strain evidence="6 7">DPS</strain>
    </source>
</reference>
<feature type="transmembrane region" description="Helical" evidence="4">
    <location>
        <begin position="95"/>
        <end position="113"/>
    </location>
</feature>
<evidence type="ECO:0000256" key="1">
    <source>
        <dbReference type="ARBA" id="ARBA00023015"/>
    </source>
</evidence>
<dbReference type="PANTHER" id="PTHR43280">
    <property type="entry name" value="ARAC-FAMILY TRANSCRIPTIONAL REGULATOR"/>
    <property type="match status" value="1"/>
</dbReference>
<dbReference type="Gene3D" id="1.10.10.60">
    <property type="entry name" value="Homeodomain-like"/>
    <property type="match status" value="1"/>
</dbReference>
<sequence>MINQFDQDKINCIKKELITNYVYLALSALLLNTLLYYFFLANKLFAFCTLGYFISFLFTWLLIRKIYHIEKIVHVHIMTGTALIFLMMLNIWKYSVVGCVWFLPVHLAAYIFFNKKFFFLYTAYIIILILLLMFLHESINLNYLQFTNKKALEVSDSLAFITNIFIFALLIYYKDKIRKIEIEDEVLSLKPEEPSTRPVKDDTEKYNLIFAEIKRVVEDEKYFEKIDFNASKLSSLLNTNGMYISKAIKNNGYESFVHYLNICRVNKVKELFMSEDMNKVTLLYIYTAAGFSNQSTFNRVFKSIEGITPTEYIKKKIDNMTTAIG</sequence>
<keyword evidence="4" id="KW-0812">Transmembrane</keyword>
<comment type="caution">
    <text evidence="6">The sequence shown here is derived from an EMBL/GenBank/DDBJ whole genome shotgun (WGS) entry which is preliminary data.</text>
</comment>
<keyword evidence="2" id="KW-0238">DNA-binding</keyword>
<keyword evidence="1" id="KW-0805">Transcription regulation</keyword>
<evidence type="ECO:0000259" key="5">
    <source>
        <dbReference type="PROSITE" id="PS01124"/>
    </source>
</evidence>
<accession>A0A5N4BMJ5</accession>
<evidence type="ECO:0000256" key="4">
    <source>
        <dbReference type="SAM" id="Phobius"/>
    </source>
</evidence>
<keyword evidence="4" id="KW-1133">Transmembrane helix</keyword>
<feature type="domain" description="HTH araC/xylS-type" evidence="5">
    <location>
        <begin position="211"/>
        <end position="315"/>
    </location>
</feature>
<dbReference type="InterPro" id="IPR018060">
    <property type="entry name" value="HTH_AraC"/>
</dbReference>
<proteinExistence type="predicted"/>